<name>E4TTB0_MARTH</name>
<dbReference type="EMBL" id="CP002349">
    <property type="protein sequence ID" value="ADR21940.1"/>
    <property type="molecule type" value="Genomic_DNA"/>
</dbReference>
<dbReference type="Proteomes" id="UP000008720">
    <property type="component" value="Chromosome"/>
</dbReference>
<accession>E4TTB0</accession>
<keyword evidence="2" id="KW-1185">Reference proteome</keyword>
<organism evidence="1 2">
    <name type="scientific">Marivirga tractuosa (strain ATCC 23168 / DSM 4126 / NBRC 15989 / NCIMB 1408 / VKM B-1430 / H-43)</name>
    <name type="common">Microscilla tractuosa</name>
    <name type="synonym">Flexibacter tractuosus</name>
    <dbReference type="NCBI Taxonomy" id="643867"/>
    <lineage>
        <taxon>Bacteria</taxon>
        <taxon>Pseudomonadati</taxon>
        <taxon>Bacteroidota</taxon>
        <taxon>Cytophagia</taxon>
        <taxon>Cytophagales</taxon>
        <taxon>Marivirgaceae</taxon>
        <taxon>Marivirga</taxon>
    </lineage>
</organism>
<proteinExistence type="predicted"/>
<dbReference type="KEGG" id="mtt:Ftrac_1955"/>
<dbReference type="AlphaFoldDB" id="E4TTB0"/>
<protein>
    <submittedName>
        <fullName evidence="1">Uncharacterized protein</fullName>
    </submittedName>
</protein>
<evidence type="ECO:0000313" key="1">
    <source>
        <dbReference type="EMBL" id="ADR21940.1"/>
    </source>
</evidence>
<gene>
    <name evidence="1" type="ordered locus">Ftrac_1955</name>
</gene>
<sequence>MKEFKYKLNEYMEAHGIKGTIEEESTTEDFKAGFYAANGALNIARVRLSCFQEVWQKWCEVDEMDFDKWLHDKLHEA</sequence>
<dbReference type="RefSeq" id="WP_013454083.1">
    <property type="nucleotide sequence ID" value="NC_014759.1"/>
</dbReference>
<reference evidence="1 2" key="1">
    <citation type="journal article" date="2011" name="Stand. Genomic Sci.">
        <title>Complete genome sequence of Marivirga tractuosa type strain (H-43).</title>
        <authorList>
            <person name="Pagani I."/>
            <person name="Chertkov O."/>
            <person name="Lapidus A."/>
            <person name="Lucas S."/>
            <person name="Del Rio T.G."/>
            <person name="Tice H."/>
            <person name="Copeland A."/>
            <person name="Cheng J.F."/>
            <person name="Nolan M."/>
            <person name="Saunders E."/>
            <person name="Pitluck S."/>
            <person name="Held B."/>
            <person name="Goodwin L."/>
            <person name="Liolios K."/>
            <person name="Ovchinikova G."/>
            <person name="Ivanova N."/>
            <person name="Mavromatis K."/>
            <person name="Pati A."/>
            <person name="Chen A."/>
            <person name="Palaniappan K."/>
            <person name="Land M."/>
            <person name="Hauser L."/>
            <person name="Jeffries C.D."/>
            <person name="Detter J.C."/>
            <person name="Han C."/>
            <person name="Tapia R."/>
            <person name="Ngatchou-Djao O.D."/>
            <person name="Rohde M."/>
            <person name="Goker M."/>
            <person name="Spring S."/>
            <person name="Sikorski J."/>
            <person name="Woyke T."/>
            <person name="Bristow J."/>
            <person name="Eisen J.A."/>
            <person name="Markowitz V."/>
            <person name="Hugenholtz P."/>
            <person name="Klenk H.P."/>
            <person name="Kyrpides N.C."/>
        </authorList>
    </citation>
    <scope>NUCLEOTIDE SEQUENCE [LARGE SCALE GENOMIC DNA]</scope>
    <source>
        <strain evidence="2">ATCC 23168 / DSM 4126 / NBRC 15989 / NCIMB 1408 / VKM B-1430 / H-43</strain>
    </source>
</reference>
<evidence type="ECO:0000313" key="2">
    <source>
        <dbReference type="Proteomes" id="UP000008720"/>
    </source>
</evidence>
<dbReference type="STRING" id="643867.Ftrac_1955"/>
<dbReference type="HOGENOM" id="CLU_2633948_0_0_10"/>